<gene>
    <name evidence="1" type="ORF">ABW01_28110</name>
</gene>
<dbReference type="Proteomes" id="UP000035904">
    <property type="component" value="Unassembled WGS sequence"/>
</dbReference>
<dbReference type="InterPro" id="IPR029039">
    <property type="entry name" value="Flavoprotein-like_sf"/>
</dbReference>
<dbReference type="EMBL" id="LDPG01000034">
    <property type="protein sequence ID" value="KLV14265.1"/>
    <property type="molecule type" value="Genomic_DNA"/>
</dbReference>
<dbReference type="SUPFAM" id="SSF52218">
    <property type="entry name" value="Flavoproteins"/>
    <property type="match status" value="1"/>
</dbReference>
<sequence>MLVAFASKTSNVERFIKSFPDIKSVKITDNLLLEEDFILVTYTTGFGQVPQLVEDFLTKNNKHLQGVAASGNRNWGDMFAKSADVISDKYNVPVLMKFELSGTINDRKKFASIYSQIV</sequence>
<organism evidence="1 2">
    <name type="scientific">Bacillus anthracis</name>
    <name type="common">anthrax bacterium</name>
    <dbReference type="NCBI Taxonomy" id="1392"/>
    <lineage>
        <taxon>Bacteria</taxon>
        <taxon>Bacillati</taxon>
        <taxon>Bacillota</taxon>
        <taxon>Bacilli</taxon>
        <taxon>Bacillales</taxon>
        <taxon>Bacillaceae</taxon>
        <taxon>Bacillus</taxon>
        <taxon>Bacillus cereus group</taxon>
    </lineage>
</organism>
<accession>A0A0J1KCQ3</accession>
<dbReference type="RefSeq" id="WP_047957151.1">
    <property type="nucleotide sequence ID" value="NZ_LDPG01000034.1"/>
</dbReference>
<dbReference type="PATRIC" id="fig|1392.242.peg.4451"/>
<dbReference type="PIRSF" id="PIRSF005087">
    <property type="entry name" value="NrdI"/>
    <property type="match status" value="1"/>
</dbReference>
<evidence type="ECO:0000313" key="1">
    <source>
        <dbReference type="EMBL" id="KLV14265.1"/>
    </source>
</evidence>
<dbReference type="GO" id="GO:0010181">
    <property type="term" value="F:FMN binding"/>
    <property type="evidence" value="ECO:0007669"/>
    <property type="project" value="InterPro"/>
</dbReference>
<evidence type="ECO:0000313" key="2">
    <source>
        <dbReference type="Proteomes" id="UP000035904"/>
    </source>
</evidence>
<name>A0A0J1KCQ3_BACAN</name>
<comment type="caution">
    <text evidence="1">The sequence shown here is derived from an EMBL/GenBank/DDBJ whole genome shotgun (WGS) entry which is preliminary data.</text>
</comment>
<dbReference type="InterPro" id="IPR004465">
    <property type="entry name" value="RNR_NrdI"/>
</dbReference>
<protein>
    <submittedName>
        <fullName evidence="1">Ribonucleotide reductase stimulatory protein</fullName>
    </submittedName>
</protein>
<dbReference type="NCBIfam" id="TIGR00333">
    <property type="entry name" value="nrdI"/>
    <property type="match status" value="1"/>
</dbReference>
<dbReference type="PANTHER" id="PTHR37297">
    <property type="entry name" value="PROTEIN NRDI"/>
    <property type="match status" value="1"/>
</dbReference>
<reference evidence="1 2" key="1">
    <citation type="submission" date="2015-05" db="EMBL/GenBank/DDBJ databases">
        <title>Whole genome sequence and identification of bacterial endophytes from Costus igneus.</title>
        <authorList>
            <person name="Lee Y.P."/>
            <person name="Gan H.M."/>
            <person name="Eng W."/>
            <person name="Wheatley M.S."/>
            <person name="Caraballo A."/>
            <person name="Polter S."/>
            <person name="Savka M.A."/>
            <person name="Hudson A.O."/>
        </authorList>
    </citation>
    <scope>NUCLEOTIDE SEQUENCE [LARGE SCALE GENOMIC DNA]</scope>
    <source>
        <strain evidence="1 2">RIT375</strain>
    </source>
</reference>
<dbReference type="AlphaFoldDB" id="A0A0J1KCQ3"/>
<dbReference type="Pfam" id="PF07972">
    <property type="entry name" value="Flavodoxin_NdrI"/>
    <property type="match status" value="1"/>
</dbReference>
<proteinExistence type="predicted"/>
<dbReference type="PANTHER" id="PTHR37297:SF1">
    <property type="entry name" value="PROTEIN NRDI"/>
    <property type="match status" value="1"/>
</dbReference>
<dbReference type="Gene3D" id="3.40.50.360">
    <property type="match status" value="1"/>
</dbReference>